<dbReference type="InterPro" id="IPR050309">
    <property type="entry name" value="Type-B_Carboxylest/Lipase"/>
</dbReference>
<comment type="similarity">
    <text evidence="2">Belongs to the 'GDXG' lipolytic enzyme family.</text>
</comment>
<proteinExistence type="inferred from homology"/>
<evidence type="ECO:0000256" key="4">
    <source>
        <dbReference type="ARBA" id="ARBA00022801"/>
    </source>
</evidence>
<dbReference type="Pfam" id="PF00135">
    <property type="entry name" value="COesterase"/>
    <property type="match status" value="1"/>
</dbReference>
<dbReference type="InterPro" id="IPR002018">
    <property type="entry name" value="CarbesteraseB"/>
</dbReference>
<feature type="domain" description="Carboxylesterase type B" evidence="8">
    <location>
        <begin position="20"/>
        <end position="546"/>
    </location>
</feature>
<keyword evidence="7" id="KW-0732">Signal</keyword>
<feature type="signal peptide" evidence="7">
    <location>
        <begin position="1"/>
        <end position="17"/>
    </location>
</feature>
<dbReference type="InterPro" id="IPR029058">
    <property type="entry name" value="AB_hydrolase_fold"/>
</dbReference>
<evidence type="ECO:0000256" key="3">
    <source>
        <dbReference type="ARBA" id="ARBA00022487"/>
    </source>
</evidence>
<name>A0A9J6BU13_POLVA</name>
<evidence type="ECO:0000259" key="8">
    <source>
        <dbReference type="Pfam" id="PF00135"/>
    </source>
</evidence>
<comment type="caution">
    <text evidence="9">The sequence shown here is derived from an EMBL/GenBank/DDBJ whole genome shotgun (WGS) entry which is preliminary data.</text>
</comment>
<dbReference type="AlphaFoldDB" id="A0A9J6BU13"/>
<comment type="similarity">
    <text evidence="1 7">Belongs to the type-B carboxylesterase/lipase family.</text>
</comment>
<dbReference type="Gene3D" id="3.40.50.1820">
    <property type="entry name" value="alpha/beta hydrolase"/>
    <property type="match status" value="1"/>
</dbReference>
<dbReference type="PROSITE" id="PS00122">
    <property type="entry name" value="CARBOXYLESTERASE_B_1"/>
    <property type="match status" value="1"/>
</dbReference>
<dbReference type="PROSITE" id="PS01173">
    <property type="entry name" value="LIPASE_GDXG_HIS"/>
    <property type="match status" value="1"/>
</dbReference>
<dbReference type="EMBL" id="JADBJN010000003">
    <property type="protein sequence ID" value="KAG5673380.1"/>
    <property type="molecule type" value="Genomic_DNA"/>
</dbReference>
<gene>
    <name evidence="9" type="ORF">PVAND_003436</name>
</gene>
<reference evidence="9" key="1">
    <citation type="submission" date="2021-03" db="EMBL/GenBank/DDBJ databases">
        <title>Chromosome level genome of the anhydrobiotic midge Polypedilum vanderplanki.</title>
        <authorList>
            <person name="Yoshida Y."/>
            <person name="Kikawada T."/>
            <person name="Gusev O."/>
        </authorList>
    </citation>
    <scope>NUCLEOTIDE SEQUENCE</scope>
    <source>
        <strain evidence="9">NIAS01</strain>
        <tissue evidence="9">Whole body or cell culture</tissue>
    </source>
</reference>
<keyword evidence="10" id="KW-1185">Reference proteome</keyword>
<sequence>MLRWFLLIGFAVAFAVGQDRPIVTIPSQGQIQGIRTSSGITQEPYFAFKGIPYAEPPVGPLRFRNPVPHRGWTGVRDGSNHGNTCPSAGWFGLEAGGAEDCLFLNVYTRALTGNRPVMVWIHGGSFTGGSGDSFIYGPDFFINDGNVVVVTINYRLGALGFLSTNDPAAQGNWGVKDMIEAMRWVRTNIVHFGGNPNQITVFGESAGSVAVHYLLLTRMGEGLFNRAIMQSGTSLSPWAFQPDPMNEARKFAQRIGIVFSSTTDLVNQLRNLPFQTLVDNQGGWLDLDVPRGYQSFEFVPNVEPVNSPETRFLTAHPVTLMNTGNVLSMPMIIGYTSVESLFMVREQLIDSSVPAQFAANPHFYAHPSFNLNPATQQAQVNEVATSMRNIYFRGGHPTHEERFNYTQFMSDHHFAYGADRTIRYHTRRQTQPIYYYKFDFDGSLNMIKRLLLLTAYPGAVHADDIFYMFDVTRFPLPMLPTNAAALTRRRMVRMWTNFAVFGDPTPVTDSLIPSRWSRYTIAGEEYLDITEDLTVKSAPYDGRLQPWHAFQSRFNPSYPG</sequence>
<dbReference type="InterPro" id="IPR002168">
    <property type="entry name" value="Lipase_GDXG_HIS_AS"/>
</dbReference>
<keyword evidence="4 7" id="KW-0378">Hydrolase</keyword>
<keyword evidence="3" id="KW-0719">Serine esterase</keyword>
<organism evidence="9 10">
    <name type="scientific">Polypedilum vanderplanki</name>
    <name type="common">Sleeping chironomid midge</name>
    <dbReference type="NCBI Taxonomy" id="319348"/>
    <lineage>
        <taxon>Eukaryota</taxon>
        <taxon>Metazoa</taxon>
        <taxon>Ecdysozoa</taxon>
        <taxon>Arthropoda</taxon>
        <taxon>Hexapoda</taxon>
        <taxon>Insecta</taxon>
        <taxon>Pterygota</taxon>
        <taxon>Neoptera</taxon>
        <taxon>Endopterygota</taxon>
        <taxon>Diptera</taxon>
        <taxon>Nematocera</taxon>
        <taxon>Chironomoidea</taxon>
        <taxon>Chironomidae</taxon>
        <taxon>Chironominae</taxon>
        <taxon>Polypedilum</taxon>
        <taxon>Polypedilum</taxon>
    </lineage>
</organism>
<evidence type="ECO:0000256" key="5">
    <source>
        <dbReference type="ARBA" id="ARBA00023157"/>
    </source>
</evidence>
<keyword evidence="6" id="KW-0325">Glycoprotein</keyword>
<accession>A0A9J6BU13</accession>
<dbReference type="OrthoDB" id="19653at2759"/>
<dbReference type="SUPFAM" id="SSF53474">
    <property type="entry name" value="alpha/beta-Hydrolases"/>
    <property type="match status" value="1"/>
</dbReference>
<dbReference type="PROSITE" id="PS00941">
    <property type="entry name" value="CARBOXYLESTERASE_B_2"/>
    <property type="match status" value="1"/>
</dbReference>
<dbReference type="Proteomes" id="UP001107558">
    <property type="component" value="Chromosome 3"/>
</dbReference>
<feature type="chain" id="PRO_5039963519" description="Carboxylic ester hydrolase" evidence="7">
    <location>
        <begin position="18"/>
        <end position="560"/>
    </location>
</feature>
<evidence type="ECO:0000256" key="2">
    <source>
        <dbReference type="ARBA" id="ARBA00010515"/>
    </source>
</evidence>
<evidence type="ECO:0000313" key="10">
    <source>
        <dbReference type="Proteomes" id="UP001107558"/>
    </source>
</evidence>
<protein>
    <recommendedName>
        <fullName evidence="7">Carboxylic ester hydrolase</fullName>
        <ecNumber evidence="7">3.1.1.-</ecNumber>
    </recommendedName>
</protein>
<dbReference type="PANTHER" id="PTHR11559">
    <property type="entry name" value="CARBOXYLESTERASE"/>
    <property type="match status" value="1"/>
</dbReference>
<evidence type="ECO:0000313" key="9">
    <source>
        <dbReference type="EMBL" id="KAG5673380.1"/>
    </source>
</evidence>
<keyword evidence="5" id="KW-1015">Disulfide bond</keyword>
<dbReference type="InterPro" id="IPR019826">
    <property type="entry name" value="Carboxylesterase_B_AS"/>
</dbReference>
<evidence type="ECO:0000256" key="7">
    <source>
        <dbReference type="RuleBase" id="RU361235"/>
    </source>
</evidence>
<evidence type="ECO:0000256" key="6">
    <source>
        <dbReference type="ARBA" id="ARBA00023180"/>
    </source>
</evidence>
<dbReference type="InterPro" id="IPR019819">
    <property type="entry name" value="Carboxylesterase_B_CS"/>
</dbReference>
<dbReference type="EC" id="3.1.1.-" evidence="7"/>
<dbReference type="GO" id="GO:0052689">
    <property type="term" value="F:carboxylic ester hydrolase activity"/>
    <property type="evidence" value="ECO:0007669"/>
    <property type="project" value="UniProtKB-KW"/>
</dbReference>
<evidence type="ECO:0000256" key="1">
    <source>
        <dbReference type="ARBA" id="ARBA00005964"/>
    </source>
</evidence>